<evidence type="ECO:0000256" key="4">
    <source>
        <dbReference type="ARBA" id="ARBA00023040"/>
    </source>
</evidence>
<dbReference type="Gene3D" id="3.40.50.2300">
    <property type="match status" value="4"/>
</dbReference>
<feature type="transmembrane region" description="Helical" evidence="11">
    <location>
        <begin position="466"/>
        <end position="488"/>
    </location>
</feature>
<sequence length="1421" mass="159265">MRSIFLRVVFFLILVVQLCGAVGNSTNSTNATFPTNSSSYSNVTTPLTALYIGAFFDLESKNGYGNLPIAQLAIEEVNNNKYILPGYRLELVPISTQGNFGFGQKAFHDFLSTGPHKIMLLGPGENSLATSIAAYAGIPEVGLLQFSYGTSDLELARRRDLYPNFFRTTTSVASLDAPRIEFAKAYGWHEVGIIYGDSVDYLKLSNQLTTRLKQNNINVLAEVRLQENDPTRAIRTIKMYGPHYVWMLVNSVNSDWWIPKKNEEIACSELEMNCQIQNHFSFYHTKVIHNRKRFYSHANKSRIQIIDEYKARVDNNNGTSNKTSNFLDVYDAVWSIAFVLEQSRTELLNMQGKVLENLTYGDANATALFRRYAVNLNFPSPNIGFKMISGGKFDVDTKLLTKSNGVHWFAGTPYTMTTETFSYRTIDRNLFFALVVLAGIGIVYALFCLLMLVLNFKKKIIRNSGPLISLLIIIGCIMNYVTVVLYGFDYSLVSTDVVTRVCQARSWTFAIGFTLSVGGLTAKLWTAYTVLKERLIRSRNNMLFWMLATLVVLFIIDIIILACWEGKDPLYRTLKHPITADTFRAEIEVVEHCDCTYLTLWLALILTFKVLILLTGAFLAWQTRRVYIPSLNDTQHCVSCMFVVVLFCLVGSIVAFTTTMYPDVFYGVIGIFIIVATTLILLLLFVNKIARLTCRRTRRRTVRTVDTQDTNSKYLCGASFARFFSFCACSAACCVACCSCFLCSGLYSCLRKIFFGSGSHTHPVDGGGEESKADFYIGGVPQDKSTEISRLRNELRELSNSGHKRTVKTIWTQTMDDSEKDVWNPYDSDFVMSDNNASDVEGGQDTDASRRLRRAANKFKIFNQATDYSHVQSKVNTGIRRTSIAGSQPTRRSSRVSDNFLTDEERRRFKATLALKDEEIEKLRKELERTTIRHLDVKTQPSPSPKNSYPTIQRIILVKTPPTPVPPETTTTVQQLPVTVIPNKQEPTRRKSIDAAYKKPKTDDKTDDVSNKKFSVTSPAENSEKKQSISSMKIVFNGSKSEDESERSRKVSLGSSSGSERIKKAENRKDDVTSSVSKGSDNAGPRASLSEVTLSELPVKTHKSGTPPKAAGDVKRESQGKAGCQDKGEEDNVKRKQMHRKISSWLFEDNENENKNKPQTGKDQKKLDETDKGEKKQEENGVGTSKDEDKKNTTSNKMKREEQGRRDSLPSGGSNNAKDKIEGEGNSGNMKDKSASDSSLKQGKGGKDDSRRSVEIMSVEGEDDDQGCDNDGDDDDFDNEEDQDYGSSENSGNSPRGTTIPKATKRGSRKGRGRRRKITFSKLNWNAQSKIDSGLGNYKPRKSDVTIPNFKSNYSHVKSRVTSLKESNTTDNAASDKEPYRRRSFSVNKTSLPQYSNVGPRLYNGIAQKYNSDIPDSISKL</sequence>
<feature type="transmembrane region" description="Helical" evidence="11">
    <location>
        <begin position="543"/>
        <end position="564"/>
    </location>
</feature>
<feature type="domain" description="G-protein coupled receptors family 3 profile" evidence="13">
    <location>
        <begin position="430"/>
        <end position="708"/>
    </location>
</feature>
<feature type="compositionally biased region" description="Polar residues" evidence="10">
    <location>
        <begin position="1358"/>
        <end position="1373"/>
    </location>
</feature>
<gene>
    <name evidence="14" type="ORF">P5673_021187</name>
</gene>
<dbReference type="PROSITE" id="PS50259">
    <property type="entry name" value="G_PROTEIN_RECEP_F3_4"/>
    <property type="match status" value="1"/>
</dbReference>
<feature type="coiled-coil region" evidence="9">
    <location>
        <begin position="906"/>
        <end position="940"/>
    </location>
</feature>
<evidence type="ECO:0000256" key="9">
    <source>
        <dbReference type="SAM" id="Coils"/>
    </source>
</evidence>
<evidence type="ECO:0000256" key="3">
    <source>
        <dbReference type="ARBA" id="ARBA00022989"/>
    </source>
</evidence>
<feature type="region of interest" description="Disordered" evidence="10">
    <location>
        <begin position="960"/>
        <end position="1323"/>
    </location>
</feature>
<reference evidence="14" key="2">
    <citation type="journal article" date="2023" name="Science">
        <title>Genomic signatures of disease resistance in endangered staghorn corals.</title>
        <authorList>
            <person name="Vollmer S.V."/>
            <person name="Selwyn J.D."/>
            <person name="Despard B.A."/>
            <person name="Roesel C.L."/>
        </authorList>
    </citation>
    <scope>NUCLEOTIDE SEQUENCE</scope>
    <source>
        <strain evidence="14">K2</strain>
    </source>
</reference>
<feature type="compositionally biased region" description="Low complexity" evidence="10">
    <location>
        <begin position="968"/>
        <end position="982"/>
    </location>
</feature>
<dbReference type="GO" id="GO:0038039">
    <property type="term" value="C:G protein-coupled receptor heterodimeric complex"/>
    <property type="evidence" value="ECO:0007669"/>
    <property type="project" value="TreeGrafter"/>
</dbReference>
<keyword evidence="15" id="KW-1185">Reference proteome</keyword>
<dbReference type="SUPFAM" id="SSF53822">
    <property type="entry name" value="Periplasmic binding protein-like I"/>
    <property type="match status" value="1"/>
</dbReference>
<feature type="compositionally biased region" description="Polar residues" evidence="10">
    <location>
        <begin position="1287"/>
        <end position="1297"/>
    </location>
</feature>
<dbReference type="PRINTS" id="PR01177">
    <property type="entry name" value="GABAB1RECPTR"/>
</dbReference>
<feature type="transmembrane region" description="Helical" evidence="11">
    <location>
        <begin position="430"/>
        <end position="454"/>
    </location>
</feature>
<keyword evidence="7" id="KW-0325">Glycoprotein</keyword>
<dbReference type="GO" id="GO:0004965">
    <property type="term" value="F:G protein-coupled GABA receptor activity"/>
    <property type="evidence" value="ECO:0007669"/>
    <property type="project" value="InterPro"/>
</dbReference>
<keyword evidence="3 11" id="KW-1133">Transmembrane helix</keyword>
<comment type="subcellular location">
    <subcellularLocation>
        <location evidence="1">Membrane</location>
        <topology evidence="1">Multi-pass membrane protein</topology>
    </subcellularLocation>
</comment>
<evidence type="ECO:0000256" key="7">
    <source>
        <dbReference type="ARBA" id="ARBA00023180"/>
    </source>
</evidence>
<keyword evidence="2 11" id="KW-0812">Transmembrane</keyword>
<dbReference type="EMBL" id="JARQWQ010000054">
    <property type="protein sequence ID" value="KAK2556638.1"/>
    <property type="molecule type" value="Genomic_DNA"/>
</dbReference>
<feature type="compositionally biased region" description="Basic and acidic residues" evidence="10">
    <location>
        <begin position="1112"/>
        <end position="1134"/>
    </location>
</feature>
<feature type="compositionally biased region" description="Basic and acidic residues" evidence="10">
    <location>
        <begin position="1060"/>
        <end position="1072"/>
    </location>
</feature>
<feature type="transmembrane region" description="Helical" evidence="11">
    <location>
        <begin position="598"/>
        <end position="621"/>
    </location>
</feature>
<proteinExistence type="predicted"/>
<organism evidence="14 15">
    <name type="scientific">Acropora cervicornis</name>
    <name type="common">Staghorn coral</name>
    <dbReference type="NCBI Taxonomy" id="6130"/>
    <lineage>
        <taxon>Eukaryota</taxon>
        <taxon>Metazoa</taxon>
        <taxon>Cnidaria</taxon>
        <taxon>Anthozoa</taxon>
        <taxon>Hexacorallia</taxon>
        <taxon>Scleractinia</taxon>
        <taxon>Astrocoeniina</taxon>
        <taxon>Acroporidae</taxon>
        <taxon>Acropora</taxon>
    </lineage>
</organism>
<dbReference type="CDD" id="cd06366">
    <property type="entry name" value="PBP1_GABAb_receptor"/>
    <property type="match status" value="1"/>
</dbReference>
<feature type="compositionally biased region" description="Acidic residues" evidence="10">
    <location>
        <begin position="1260"/>
        <end position="1284"/>
    </location>
</feature>
<evidence type="ECO:0000256" key="10">
    <source>
        <dbReference type="SAM" id="MobiDB-lite"/>
    </source>
</evidence>
<dbReference type="InterPro" id="IPR028082">
    <property type="entry name" value="Peripla_BP_I"/>
</dbReference>
<feature type="transmembrane region" description="Helical" evidence="11">
    <location>
        <begin position="664"/>
        <end position="686"/>
    </location>
</feature>
<keyword evidence="6 14" id="KW-0675">Receptor</keyword>
<evidence type="ECO:0000256" key="8">
    <source>
        <dbReference type="ARBA" id="ARBA00023224"/>
    </source>
</evidence>
<keyword evidence="8" id="KW-0807">Transducer</keyword>
<feature type="compositionally biased region" description="Basic and acidic residues" evidence="10">
    <location>
        <begin position="1152"/>
        <end position="1208"/>
    </location>
</feature>
<dbReference type="InterPro" id="IPR001828">
    <property type="entry name" value="ANF_lig-bd_rcpt"/>
</dbReference>
<feature type="region of interest" description="Disordered" evidence="10">
    <location>
        <begin position="1358"/>
        <end position="1393"/>
    </location>
</feature>
<feature type="compositionally biased region" description="Basic and acidic residues" evidence="10">
    <location>
        <begin position="1245"/>
        <end position="1254"/>
    </location>
</feature>
<accession>A0AAD9V0G8</accession>
<feature type="signal peptide" evidence="12">
    <location>
        <begin position="1"/>
        <end position="21"/>
    </location>
</feature>
<evidence type="ECO:0000256" key="11">
    <source>
        <dbReference type="SAM" id="Phobius"/>
    </source>
</evidence>
<evidence type="ECO:0000256" key="5">
    <source>
        <dbReference type="ARBA" id="ARBA00023136"/>
    </source>
</evidence>
<evidence type="ECO:0000256" key="6">
    <source>
        <dbReference type="ARBA" id="ARBA00023170"/>
    </source>
</evidence>
<evidence type="ECO:0000256" key="2">
    <source>
        <dbReference type="ARBA" id="ARBA00022692"/>
    </source>
</evidence>
<dbReference type="GO" id="GO:0007214">
    <property type="term" value="P:gamma-aminobutyric acid signaling pathway"/>
    <property type="evidence" value="ECO:0007669"/>
    <property type="project" value="TreeGrafter"/>
</dbReference>
<keyword evidence="9" id="KW-0175">Coiled coil</keyword>
<feature type="compositionally biased region" description="Basic and acidic residues" evidence="10">
    <location>
        <begin position="1040"/>
        <end position="1049"/>
    </location>
</feature>
<dbReference type="PANTHER" id="PTHR10519">
    <property type="entry name" value="GABA-B RECEPTOR"/>
    <property type="match status" value="1"/>
</dbReference>
<keyword evidence="4" id="KW-0297">G-protein coupled receptor</keyword>
<feature type="transmembrane region" description="Helical" evidence="11">
    <location>
        <begin position="637"/>
        <end position="658"/>
    </location>
</feature>
<dbReference type="InterPro" id="IPR017978">
    <property type="entry name" value="GPCR_3_C"/>
</dbReference>
<dbReference type="InterPro" id="IPR002455">
    <property type="entry name" value="GPCR3_GABA-B"/>
</dbReference>
<protein>
    <submittedName>
        <fullName evidence="14">Gamma-aminobutyric acid type B receptor subunit 2</fullName>
    </submittedName>
</protein>
<keyword evidence="12" id="KW-0732">Signal</keyword>
<feature type="compositionally biased region" description="Polar residues" evidence="10">
    <location>
        <begin position="1012"/>
        <end position="1021"/>
    </location>
</feature>
<evidence type="ECO:0000256" key="12">
    <source>
        <dbReference type="SAM" id="SignalP"/>
    </source>
</evidence>
<evidence type="ECO:0000313" key="14">
    <source>
        <dbReference type="EMBL" id="KAK2556638.1"/>
    </source>
</evidence>
<evidence type="ECO:0000259" key="13">
    <source>
        <dbReference type="PROSITE" id="PS50259"/>
    </source>
</evidence>
<dbReference type="Pfam" id="PF01094">
    <property type="entry name" value="ANF_receptor"/>
    <property type="match status" value="1"/>
</dbReference>
<comment type="caution">
    <text evidence="14">The sequence shown here is derived from an EMBL/GenBank/DDBJ whole genome shotgun (WGS) entry which is preliminary data.</text>
</comment>
<feature type="compositionally biased region" description="Basic and acidic residues" evidence="10">
    <location>
        <begin position="986"/>
        <end position="1011"/>
    </location>
</feature>
<dbReference type="Pfam" id="PF00003">
    <property type="entry name" value="7tm_3"/>
    <property type="match status" value="1"/>
</dbReference>
<reference evidence="14" key="1">
    <citation type="journal article" date="2023" name="G3 (Bethesda)">
        <title>Whole genome assembly and annotation of the endangered Caribbean coral Acropora cervicornis.</title>
        <authorList>
            <person name="Selwyn J.D."/>
            <person name="Vollmer S.V."/>
        </authorList>
    </citation>
    <scope>NUCLEOTIDE SEQUENCE</scope>
    <source>
        <strain evidence="14">K2</strain>
    </source>
</reference>
<keyword evidence="5 11" id="KW-0472">Membrane</keyword>
<feature type="transmembrane region" description="Helical" evidence="11">
    <location>
        <begin position="508"/>
        <end position="531"/>
    </location>
</feature>
<dbReference type="PRINTS" id="PR01176">
    <property type="entry name" value="GABABRECEPTR"/>
</dbReference>
<dbReference type="CDD" id="cd15047">
    <property type="entry name" value="7tmC_GABA-B-like"/>
    <property type="match status" value="1"/>
</dbReference>
<name>A0AAD9V0G8_ACRCE</name>
<feature type="transmembrane region" description="Helical" evidence="11">
    <location>
        <begin position="723"/>
        <end position="747"/>
    </location>
</feature>
<evidence type="ECO:0000256" key="1">
    <source>
        <dbReference type="ARBA" id="ARBA00004141"/>
    </source>
</evidence>
<evidence type="ECO:0000313" key="15">
    <source>
        <dbReference type="Proteomes" id="UP001249851"/>
    </source>
</evidence>
<dbReference type="PANTHER" id="PTHR10519:SF20">
    <property type="entry name" value="G-PROTEIN COUPLED RECEPTOR 156-RELATED"/>
    <property type="match status" value="1"/>
</dbReference>
<dbReference type="Proteomes" id="UP001249851">
    <property type="component" value="Unassembled WGS sequence"/>
</dbReference>
<feature type="chain" id="PRO_5042290355" evidence="12">
    <location>
        <begin position="22"/>
        <end position="1421"/>
    </location>
</feature>
<feature type="compositionally biased region" description="Basic residues" evidence="10">
    <location>
        <begin position="1303"/>
        <end position="1319"/>
    </location>
</feature>